<dbReference type="RefSeq" id="WP_133575014.1">
    <property type="nucleotide sequence ID" value="NZ_SNYC01000003.1"/>
</dbReference>
<dbReference type="EMBL" id="SNYC01000003">
    <property type="protein sequence ID" value="TDQ11985.1"/>
    <property type="molecule type" value="Genomic_DNA"/>
</dbReference>
<evidence type="ECO:0000313" key="2">
    <source>
        <dbReference type="EMBL" id="TDQ11985.1"/>
    </source>
</evidence>
<organism evidence="2 3">
    <name type="scientific">Pedobacter metabolipauper</name>
    <dbReference type="NCBI Taxonomy" id="425513"/>
    <lineage>
        <taxon>Bacteria</taxon>
        <taxon>Pseudomonadati</taxon>
        <taxon>Bacteroidota</taxon>
        <taxon>Sphingobacteriia</taxon>
        <taxon>Sphingobacteriales</taxon>
        <taxon>Sphingobacteriaceae</taxon>
        <taxon>Pedobacter</taxon>
    </lineage>
</organism>
<name>A0A4R6T0S9_9SPHI</name>
<accession>A0A4R6T0S9</accession>
<dbReference type="Proteomes" id="UP000295620">
    <property type="component" value="Unassembled WGS sequence"/>
</dbReference>
<reference evidence="2 3" key="1">
    <citation type="submission" date="2019-03" db="EMBL/GenBank/DDBJ databases">
        <title>Genomic Encyclopedia of Archaeal and Bacterial Type Strains, Phase II (KMG-II): from individual species to whole genera.</title>
        <authorList>
            <person name="Goeker M."/>
        </authorList>
    </citation>
    <scope>NUCLEOTIDE SEQUENCE [LARGE SCALE GENOMIC DNA]</scope>
    <source>
        <strain evidence="2 3">DSM 19035</strain>
    </source>
</reference>
<proteinExistence type="predicted"/>
<dbReference type="AlphaFoldDB" id="A0A4R6T0S9"/>
<evidence type="ECO:0000256" key="1">
    <source>
        <dbReference type="SAM" id="SignalP"/>
    </source>
</evidence>
<keyword evidence="1" id="KW-0732">Signal</keyword>
<evidence type="ECO:0008006" key="4">
    <source>
        <dbReference type="Google" id="ProtNLM"/>
    </source>
</evidence>
<protein>
    <recommendedName>
        <fullName evidence="4">Late embryogenesis abundant protein</fullName>
    </recommendedName>
</protein>
<dbReference type="PROSITE" id="PS51257">
    <property type="entry name" value="PROKAR_LIPOPROTEIN"/>
    <property type="match status" value="1"/>
</dbReference>
<gene>
    <name evidence="2" type="ORF">ATK78_1115</name>
</gene>
<sequence length="186" mass="20145">MRQKIFVLLQLTALILLTFSSCNKVEDSLTRDVIVNPQSIEYTIPIISNTNSNAAMGEVNIPIDLDALIKDQAPGFGTNSVTSAKLTGIKIDLVDTLLTANNFANLENISVKIETASQTLNNAATLSNPDVKNGTLRIPVMVTDTDVKNVLKEAPVKFILTGKARRVTTVTLKAKISTTFTVTVER</sequence>
<keyword evidence="3" id="KW-1185">Reference proteome</keyword>
<comment type="caution">
    <text evidence="2">The sequence shown here is derived from an EMBL/GenBank/DDBJ whole genome shotgun (WGS) entry which is preliminary data.</text>
</comment>
<evidence type="ECO:0000313" key="3">
    <source>
        <dbReference type="Proteomes" id="UP000295620"/>
    </source>
</evidence>
<feature type="chain" id="PRO_5020373601" description="Late embryogenesis abundant protein" evidence="1">
    <location>
        <begin position="24"/>
        <end position="186"/>
    </location>
</feature>
<dbReference type="OrthoDB" id="766109at2"/>
<feature type="signal peptide" evidence="1">
    <location>
        <begin position="1"/>
        <end position="23"/>
    </location>
</feature>